<dbReference type="PANTHER" id="PTHR22911:SF6">
    <property type="entry name" value="SOLUTE CARRIER FAMILY 35 MEMBER G1"/>
    <property type="match status" value="1"/>
</dbReference>
<keyword evidence="3 6" id="KW-0812">Transmembrane</keyword>
<evidence type="ECO:0000256" key="5">
    <source>
        <dbReference type="ARBA" id="ARBA00023136"/>
    </source>
</evidence>
<dbReference type="AlphaFoldDB" id="A0AAE3MXJ8"/>
<feature type="transmembrane region" description="Helical" evidence="6">
    <location>
        <begin position="181"/>
        <end position="200"/>
    </location>
</feature>
<dbReference type="SUPFAM" id="SSF103481">
    <property type="entry name" value="Multidrug resistance efflux transporter EmrE"/>
    <property type="match status" value="2"/>
</dbReference>
<feature type="transmembrane region" description="Helical" evidence="6">
    <location>
        <begin position="33"/>
        <end position="55"/>
    </location>
</feature>
<dbReference type="GO" id="GO:0016020">
    <property type="term" value="C:membrane"/>
    <property type="evidence" value="ECO:0007669"/>
    <property type="project" value="UniProtKB-SubCell"/>
</dbReference>
<keyword evidence="9" id="KW-1185">Reference proteome</keyword>
<evidence type="ECO:0000256" key="1">
    <source>
        <dbReference type="ARBA" id="ARBA00004141"/>
    </source>
</evidence>
<accession>A0AAE3MXJ8</accession>
<feature type="transmembrane region" description="Helical" evidence="6">
    <location>
        <begin position="76"/>
        <end position="96"/>
    </location>
</feature>
<evidence type="ECO:0000256" key="3">
    <source>
        <dbReference type="ARBA" id="ARBA00022692"/>
    </source>
</evidence>
<dbReference type="InterPro" id="IPR000620">
    <property type="entry name" value="EamA_dom"/>
</dbReference>
<feature type="transmembrane region" description="Helical" evidence="6">
    <location>
        <begin position="127"/>
        <end position="143"/>
    </location>
</feature>
<dbReference type="RefSeq" id="WP_306409302.1">
    <property type="nucleotide sequence ID" value="NZ_JANFPI010000001.1"/>
</dbReference>
<dbReference type="EMBL" id="JANFPI010000001">
    <property type="protein sequence ID" value="MCX8995520.1"/>
    <property type="molecule type" value="Genomic_DNA"/>
</dbReference>
<dbReference type="Proteomes" id="UP001208771">
    <property type="component" value="Unassembled WGS sequence"/>
</dbReference>
<dbReference type="Pfam" id="PF00892">
    <property type="entry name" value="EamA"/>
    <property type="match status" value="1"/>
</dbReference>
<evidence type="ECO:0000256" key="4">
    <source>
        <dbReference type="ARBA" id="ARBA00022989"/>
    </source>
</evidence>
<evidence type="ECO:0000313" key="8">
    <source>
        <dbReference type="EMBL" id="MCX8995520.1"/>
    </source>
</evidence>
<comment type="caution">
    <text evidence="8">The sequence shown here is derived from an EMBL/GenBank/DDBJ whole genome shotgun (WGS) entry which is preliminary data.</text>
</comment>
<dbReference type="InterPro" id="IPR037185">
    <property type="entry name" value="EmrE-like"/>
</dbReference>
<feature type="transmembrane region" description="Helical" evidence="6">
    <location>
        <begin position="102"/>
        <end position="120"/>
    </location>
</feature>
<feature type="transmembrane region" description="Helical" evidence="6">
    <location>
        <begin position="220"/>
        <end position="241"/>
    </location>
</feature>
<proteinExistence type="inferred from homology"/>
<gene>
    <name evidence="8" type="ORF">NOF55_00175</name>
</gene>
<evidence type="ECO:0000256" key="6">
    <source>
        <dbReference type="SAM" id="Phobius"/>
    </source>
</evidence>
<name>A0AAE3MXJ8_9HYPH</name>
<evidence type="ECO:0000313" key="9">
    <source>
        <dbReference type="Proteomes" id="UP001208771"/>
    </source>
</evidence>
<keyword evidence="4 6" id="KW-1133">Transmembrane helix</keyword>
<evidence type="ECO:0000259" key="7">
    <source>
        <dbReference type="Pfam" id="PF00892"/>
    </source>
</evidence>
<evidence type="ECO:0000256" key="2">
    <source>
        <dbReference type="ARBA" id="ARBA00009853"/>
    </source>
</evidence>
<sequence length="295" mass="30244">MAFGTLAIPVMDVIAKVLVTDGLSGWHVALARFVAQGLLTLLLMPLMVAQAGAAGKGGVIRPVVDDLRAACTWTNAARGVALASATGLFFSGLRYLSLPTSTAILFLTPLILTLLGGVVLRERVKRGTVLLCLTGFPCVLLITRPGTDVVGMAALLPLMAAFCFAGYFLLTRMAAKQGSPLAMLVVAAFTGAVFLAAVTVSMGAVHGDSGRIFQPLDGSAWLALAAIGIVSTAAHVAITVAFSQAPASSLAPLNYLEIVSATILSFLVFGTLPDMPAVVGAVLIALIGLKIVRSG</sequence>
<protein>
    <submittedName>
        <fullName evidence="8">DMT family transporter</fullName>
    </submittedName>
</protein>
<keyword evidence="5 6" id="KW-0472">Membrane</keyword>
<dbReference type="PANTHER" id="PTHR22911">
    <property type="entry name" value="ACYL-MALONYL CONDENSING ENZYME-RELATED"/>
    <property type="match status" value="1"/>
</dbReference>
<reference evidence="8" key="1">
    <citation type="submission" date="2022-07" db="EMBL/GenBank/DDBJ databases">
        <title>Ectorhizobium quercum gen.nov., sp. nov.</title>
        <authorList>
            <person name="Ma T."/>
            <person name="Li Y."/>
        </authorList>
    </citation>
    <scope>NUCLEOTIDE SEQUENCE</scope>
    <source>
        <strain evidence="8">BDR2-2</strain>
    </source>
</reference>
<feature type="transmembrane region" description="Helical" evidence="6">
    <location>
        <begin position="253"/>
        <end position="269"/>
    </location>
</feature>
<comment type="subcellular location">
    <subcellularLocation>
        <location evidence="1">Membrane</location>
        <topology evidence="1">Multi-pass membrane protein</topology>
    </subcellularLocation>
</comment>
<feature type="transmembrane region" description="Helical" evidence="6">
    <location>
        <begin position="275"/>
        <end position="292"/>
    </location>
</feature>
<feature type="domain" description="EamA" evidence="7">
    <location>
        <begin position="153"/>
        <end position="286"/>
    </location>
</feature>
<feature type="transmembrane region" description="Helical" evidence="6">
    <location>
        <begin position="149"/>
        <end position="169"/>
    </location>
</feature>
<comment type="similarity">
    <text evidence="2">Belongs to the drug/metabolite transporter (DMT) superfamily. 10 TMS drug/metabolite exporter (DME) (TC 2.A.7.3) family.</text>
</comment>
<organism evidence="8 9">
    <name type="scientific">Ectorhizobium quercum</name>
    <dbReference type="NCBI Taxonomy" id="2965071"/>
    <lineage>
        <taxon>Bacteria</taxon>
        <taxon>Pseudomonadati</taxon>
        <taxon>Pseudomonadota</taxon>
        <taxon>Alphaproteobacteria</taxon>
        <taxon>Hyphomicrobiales</taxon>
        <taxon>Rhizobiaceae</taxon>
        <taxon>Ectorhizobium</taxon>
    </lineage>
</organism>